<dbReference type="EMBL" id="NMUH01000785">
    <property type="protein sequence ID" value="MQL84767.1"/>
    <property type="molecule type" value="Genomic_DNA"/>
</dbReference>
<organism evidence="2 3">
    <name type="scientific">Colocasia esculenta</name>
    <name type="common">Wild taro</name>
    <name type="synonym">Arum esculentum</name>
    <dbReference type="NCBI Taxonomy" id="4460"/>
    <lineage>
        <taxon>Eukaryota</taxon>
        <taxon>Viridiplantae</taxon>
        <taxon>Streptophyta</taxon>
        <taxon>Embryophyta</taxon>
        <taxon>Tracheophyta</taxon>
        <taxon>Spermatophyta</taxon>
        <taxon>Magnoliopsida</taxon>
        <taxon>Liliopsida</taxon>
        <taxon>Araceae</taxon>
        <taxon>Aroideae</taxon>
        <taxon>Colocasieae</taxon>
        <taxon>Colocasia</taxon>
    </lineage>
</organism>
<gene>
    <name evidence="2" type="ORF">Taro_017275</name>
</gene>
<feature type="region of interest" description="Disordered" evidence="1">
    <location>
        <begin position="157"/>
        <end position="193"/>
    </location>
</feature>
<feature type="compositionally biased region" description="Pro residues" evidence="1">
    <location>
        <begin position="377"/>
        <end position="392"/>
    </location>
</feature>
<dbReference type="Proteomes" id="UP000652761">
    <property type="component" value="Unassembled WGS sequence"/>
</dbReference>
<reference evidence="2" key="1">
    <citation type="submission" date="2017-07" db="EMBL/GenBank/DDBJ databases">
        <title>Taro Niue Genome Assembly and Annotation.</title>
        <authorList>
            <person name="Atibalentja N."/>
            <person name="Keating K."/>
            <person name="Fields C.J."/>
        </authorList>
    </citation>
    <scope>NUCLEOTIDE SEQUENCE</scope>
    <source>
        <strain evidence="2">Niue_2</strain>
        <tissue evidence="2">Leaf</tissue>
    </source>
</reference>
<name>A0A843UQS1_COLES</name>
<sequence>MFTTYAINFVNTPVAGKNRRRKSNKKPTTRGILGSGKTVRVGDLQIRIDGSETLMIPERHVATVPVKNSFGILPKVRQDKPSFKVKNVKKQWTKVETKNNQFDKASFKKYKPNVEKDEIYAPPRVKLVWVTKEEAQELRRTRALEFLIGQKNARRVMKQDPTKWQTLGRRSVPDRQREPSQESRTKECTPSIPVDLQRGSKRKWVYQERRQASPKTGQNFKSEEYKRDDVIPRKSVFQRLGATICPRQKKRRTVQITEEGMQIYTCYASNINLPTIADQAETSNMEQYPTISSRRREQARAWLDRVNVEVDLPPQNEGGMGAADIATTSNHPLDQSRSAENPNIRVPSLPNLEMVMQENQKLKAMLESLMQQLGMAAPPPPKPSPPLQPPQPTQQMLQPEQLQQTSQPALPTVAPQPGNVLPKRRVTLAELILLKQNKNEYALDFIKRWRDMSMKCEQPPAHEDAVKICQRSLKPKIKEKLLGANIRTF</sequence>
<feature type="compositionally biased region" description="Low complexity" evidence="1">
    <location>
        <begin position="393"/>
        <end position="408"/>
    </location>
</feature>
<protein>
    <submittedName>
        <fullName evidence="2">Uncharacterized protein</fullName>
    </submittedName>
</protein>
<feature type="region of interest" description="Disordered" evidence="1">
    <location>
        <begin position="374"/>
        <end position="419"/>
    </location>
</feature>
<evidence type="ECO:0000256" key="1">
    <source>
        <dbReference type="SAM" id="MobiDB-lite"/>
    </source>
</evidence>
<evidence type="ECO:0000313" key="2">
    <source>
        <dbReference type="EMBL" id="MQL84767.1"/>
    </source>
</evidence>
<dbReference type="AlphaFoldDB" id="A0A843UQS1"/>
<evidence type="ECO:0000313" key="3">
    <source>
        <dbReference type="Proteomes" id="UP000652761"/>
    </source>
</evidence>
<dbReference type="OrthoDB" id="1749434at2759"/>
<proteinExistence type="predicted"/>
<feature type="compositionally biased region" description="Basic and acidic residues" evidence="1">
    <location>
        <begin position="171"/>
        <end position="187"/>
    </location>
</feature>
<accession>A0A843UQS1</accession>
<comment type="caution">
    <text evidence="2">The sequence shown here is derived from an EMBL/GenBank/DDBJ whole genome shotgun (WGS) entry which is preliminary data.</text>
</comment>
<keyword evidence="3" id="KW-1185">Reference proteome</keyword>